<dbReference type="Proteomes" id="UP000254889">
    <property type="component" value="Chromosome"/>
</dbReference>
<keyword evidence="4" id="KW-1185">Reference proteome</keyword>
<evidence type="ECO:0000313" key="4">
    <source>
        <dbReference type="Proteomes" id="UP000254889"/>
    </source>
</evidence>
<evidence type="ECO:0000313" key="3">
    <source>
        <dbReference type="EMBL" id="AXK80550.1"/>
    </source>
</evidence>
<keyword evidence="1 3" id="KW-0378">Hydrolase</keyword>
<dbReference type="SUPFAM" id="SSF52499">
    <property type="entry name" value="Isochorismatase-like hydrolases"/>
    <property type="match status" value="1"/>
</dbReference>
<evidence type="ECO:0000256" key="1">
    <source>
        <dbReference type="ARBA" id="ARBA00022801"/>
    </source>
</evidence>
<dbReference type="PANTHER" id="PTHR43540">
    <property type="entry name" value="PEROXYUREIDOACRYLATE/UREIDOACRYLATE AMIDOHYDROLASE-RELATED"/>
    <property type="match status" value="1"/>
</dbReference>
<gene>
    <name evidence="3" type="ORF">DW352_08495</name>
</gene>
<organism evidence="3 4">
    <name type="scientific">Pseudolabrys taiwanensis</name>
    <dbReference type="NCBI Taxonomy" id="331696"/>
    <lineage>
        <taxon>Bacteria</taxon>
        <taxon>Pseudomonadati</taxon>
        <taxon>Pseudomonadota</taxon>
        <taxon>Alphaproteobacteria</taxon>
        <taxon>Hyphomicrobiales</taxon>
        <taxon>Xanthobacteraceae</taxon>
        <taxon>Pseudolabrys</taxon>
    </lineage>
</organism>
<evidence type="ECO:0000259" key="2">
    <source>
        <dbReference type="Pfam" id="PF00857"/>
    </source>
</evidence>
<sequence>MHNVSIRPEIVDRVVARRGRLHWFDQLDPQRTALVVIDMQETFCAPGSPAEVAVSRSIVDPLNRLTRRLRPMGVPVIWVLHANTHSNGKSDWEVFFNHVVADDVRERTMESLAPGRQKVWSGLEQGNDDITIIKNRYSALVPGASSLERVLRNLGVDTLLIAGTKTNVCCESTARDAMMLDFKVVMLSDCTAALSDDEHRAALETIIQQFGDVLTSDEAVERLTQESRRP</sequence>
<dbReference type="InterPro" id="IPR000868">
    <property type="entry name" value="Isochorismatase-like_dom"/>
</dbReference>
<dbReference type="KEGG" id="ptaw:DW352_08495"/>
<dbReference type="Gene3D" id="3.40.50.850">
    <property type="entry name" value="Isochorismatase-like"/>
    <property type="match status" value="1"/>
</dbReference>
<name>A0A345ZUF3_9HYPH</name>
<feature type="domain" description="Isochorismatase-like" evidence="2">
    <location>
        <begin position="32"/>
        <end position="218"/>
    </location>
</feature>
<proteinExistence type="predicted"/>
<dbReference type="InterPro" id="IPR050272">
    <property type="entry name" value="Isochorismatase-like_hydrls"/>
</dbReference>
<dbReference type="Pfam" id="PF00857">
    <property type="entry name" value="Isochorismatase"/>
    <property type="match status" value="1"/>
</dbReference>
<dbReference type="GO" id="GO:0016787">
    <property type="term" value="F:hydrolase activity"/>
    <property type="evidence" value="ECO:0007669"/>
    <property type="project" value="UniProtKB-KW"/>
</dbReference>
<dbReference type="AlphaFoldDB" id="A0A345ZUF3"/>
<dbReference type="EMBL" id="CP031417">
    <property type="protein sequence ID" value="AXK80550.1"/>
    <property type="molecule type" value="Genomic_DNA"/>
</dbReference>
<reference evidence="3 4" key="1">
    <citation type="submission" date="2018-07" db="EMBL/GenBank/DDBJ databases">
        <authorList>
            <person name="Quirk P.G."/>
            <person name="Krulwich T.A."/>
        </authorList>
    </citation>
    <scope>NUCLEOTIDE SEQUENCE [LARGE SCALE GENOMIC DNA]</scope>
    <source>
        <strain evidence="3 4">CC-BB4</strain>
    </source>
</reference>
<accession>A0A345ZUF3</accession>
<dbReference type="CDD" id="cd00431">
    <property type="entry name" value="cysteine_hydrolases"/>
    <property type="match status" value="1"/>
</dbReference>
<dbReference type="PANTHER" id="PTHR43540:SF6">
    <property type="entry name" value="ISOCHORISMATASE-LIKE DOMAIN-CONTAINING PROTEIN"/>
    <property type="match status" value="1"/>
</dbReference>
<protein>
    <submittedName>
        <fullName evidence="3">Cysteine hydrolase</fullName>
    </submittedName>
</protein>
<dbReference type="InterPro" id="IPR036380">
    <property type="entry name" value="Isochorismatase-like_sf"/>
</dbReference>
<dbReference type="OrthoDB" id="9807387at2"/>
<dbReference type="RefSeq" id="WP_115690311.1">
    <property type="nucleotide sequence ID" value="NZ_CP031417.1"/>
</dbReference>